<protein>
    <recommendedName>
        <fullName evidence="9">Potassium channel domain-containing protein</fullName>
    </recommendedName>
</protein>
<dbReference type="PANTHER" id="PTHR11003:SF345">
    <property type="entry name" value="TWIK FAMILY OF POTASSIUM CHANNELS PROTEIN 18"/>
    <property type="match status" value="1"/>
</dbReference>
<dbReference type="GO" id="GO:0022841">
    <property type="term" value="F:potassium ion leak channel activity"/>
    <property type="evidence" value="ECO:0007669"/>
    <property type="project" value="TreeGrafter"/>
</dbReference>
<dbReference type="EMBL" id="MU827039">
    <property type="protein sequence ID" value="KAJ7369369.1"/>
    <property type="molecule type" value="Genomic_DNA"/>
</dbReference>
<keyword evidence="6 8" id="KW-0472">Membrane</keyword>
<evidence type="ECO:0000256" key="8">
    <source>
        <dbReference type="SAM" id="Phobius"/>
    </source>
</evidence>
<keyword evidence="2" id="KW-0813">Transport</keyword>
<name>A0A9W9YX60_9CNID</name>
<keyword evidence="4 8" id="KW-1133">Transmembrane helix</keyword>
<dbReference type="GO" id="GO:0015271">
    <property type="term" value="F:outward rectifier potassium channel activity"/>
    <property type="evidence" value="ECO:0007669"/>
    <property type="project" value="TreeGrafter"/>
</dbReference>
<dbReference type="AlphaFoldDB" id="A0A9W9YX60"/>
<evidence type="ECO:0000256" key="4">
    <source>
        <dbReference type="ARBA" id="ARBA00022989"/>
    </source>
</evidence>
<dbReference type="Gene3D" id="1.10.287.70">
    <property type="match status" value="1"/>
</dbReference>
<accession>A0A9W9YX60</accession>
<dbReference type="InterPro" id="IPR013099">
    <property type="entry name" value="K_chnl_dom"/>
</dbReference>
<feature type="transmembrane region" description="Helical" evidence="8">
    <location>
        <begin position="125"/>
        <end position="145"/>
    </location>
</feature>
<dbReference type="InterPro" id="IPR003280">
    <property type="entry name" value="2pore_dom_K_chnl"/>
</dbReference>
<dbReference type="PANTHER" id="PTHR11003">
    <property type="entry name" value="POTASSIUM CHANNEL, SUBFAMILY K"/>
    <property type="match status" value="1"/>
</dbReference>
<comment type="subcellular location">
    <subcellularLocation>
        <location evidence="1">Membrane</location>
        <topology evidence="1">Multi-pass membrane protein</topology>
    </subcellularLocation>
</comment>
<gene>
    <name evidence="10" type="ORF">OS493_039590</name>
</gene>
<evidence type="ECO:0000256" key="7">
    <source>
        <dbReference type="ARBA" id="ARBA00023303"/>
    </source>
</evidence>
<evidence type="ECO:0000313" key="11">
    <source>
        <dbReference type="Proteomes" id="UP001163046"/>
    </source>
</evidence>
<evidence type="ECO:0000256" key="1">
    <source>
        <dbReference type="ARBA" id="ARBA00004141"/>
    </source>
</evidence>
<sequence length="212" mass="24167">MKQNGAKPTWSYLTRFLCVTACHYDRIWQYNTDYITWSDFHHSLCVCRKFLSQFAALKSIGQLVNVILRTVTRPIHRRLHTVHCDEGSCDFVESGNLCINVVCCMLTWIIVSATSACLEPERNLISIIYSVFVTYSTVGFGDIIPFENHKYVFMISVLPGLSFMSSSIDSAVAYMEKSNMASTRCFDLANCLSTKREARITGRWRSASHTEQ</sequence>
<evidence type="ECO:0000313" key="10">
    <source>
        <dbReference type="EMBL" id="KAJ7369369.1"/>
    </source>
</evidence>
<feature type="domain" description="Potassium channel" evidence="9">
    <location>
        <begin position="106"/>
        <end position="176"/>
    </location>
</feature>
<evidence type="ECO:0000256" key="3">
    <source>
        <dbReference type="ARBA" id="ARBA00022692"/>
    </source>
</evidence>
<evidence type="ECO:0000256" key="2">
    <source>
        <dbReference type="ARBA" id="ARBA00022448"/>
    </source>
</evidence>
<keyword evidence="7" id="KW-0407">Ion channel</keyword>
<dbReference type="Pfam" id="PF07885">
    <property type="entry name" value="Ion_trans_2"/>
    <property type="match status" value="1"/>
</dbReference>
<reference evidence="10" key="1">
    <citation type="submission" date="2023-01" db="EMBL/GenBank/DDBJ databases">
        <title>Genome assembly of the deep-sea coral Lophelia pertusa.</title>
        <authorList>
            <person name="Herrera S."/>
            <person name="Cordes E."/>
        </authorList>
    </citation>
    <scope>NUCLEOTIDE SEQUENCE</scope>
    <source>
        <strain evidence="10">USNM1676648</strain>
        <tissue evidence="10">Polyp</tissue>
    </source>
</reference>
<dbReference type="SUPFAM" id="SSF81324">
    <property type="entry name" value="Voltage-gated potassium channels"/>
    <property type="match status" value="1"/>
</dbReference>
<organism evidence="10 11">
    <name type="scientific">Desmophyllum pertusum</name>
    <dbReference type="NCBI Taxonomy" id="174260"/>
    <lineage>
        <taxon>Eukaryota</taxon>
        <taxon>Metazoa</taxon>
        <taxon>Cnidaria</taxon>
        <taxon>Anthozoa</taxon>
        <taxon>Hexacorallia</taxon>
        <taxon>Scleractinia</taxon>
        <taxon>Caryophylliina</taxon>
        <taxon>Caryophylliidae</taxon>
        <taxon>Desmophyllum</taxon>
    </lineage>
</organism>
<proteinExistence type="predicted"/>
<dbReference type="OrthoDB" id="297496at2759"/>
<evidence type="ECO:0000256" key="6">
    <source>
        <dbReference type="ARBA" id="ARBA00023136"/>
    </source>
</evidence>
<keyword evidence="3 8" id="KW-0812">Transmembrane</keyword>
<evidence type="ECO:0000256" key="5">
    <source>
        <dbReference type="ARBA" id="ARBA00023065"/>
    </source>
</evidence>
<feature type="transmembrane region" description="Helical" evidence="8">
    <location>
        <begin position="151"/>
        <end position="174"/>
    </location>
</feature>
<evidence type="ECO:0000259" key="9">
    <source>
        <dbReference type="Pfam" id="PF07885"/>
    </source>
</evidence>
<keyword evidence="11" id="KW-1185">Reference proteome</keyword>
<comment type="caution">
    <text evidence="10">The sequence shown here is derived from an EMBL/GenBank/DDBJ whole genome shotgun (WGS) entry which is preliminary data.</text>
</comment>
<dbReference type="Proteomes" id="UP001163046">
    <property type="component" value="Unassembled WGS sequence"/>
</dbReference>
<dbReference type="GO" id="GO:0030322">
    <property type="term" value="P:stabilization of membrane potential"/>
    <property type="evidence" value="ECO:0007669"/>
    <property type="project" value="TreeGrafter"/>
</dbReference>
<dbReference type="GO" id="GO:0005886">
    <property type="term" value="C:plasma membrane"/>
    <property type="evidence" value="ECO:0007669"/>
    <property type="project" value="TreeGrafter"/>
</dbReference>
<keyword evidence="5" id="KW-0406">Ion transport</keyword>